<accession>A0AAW0YV32</accession>
<dbReference type="InterPro" id="IPR019341">
    <property type="entry name" value="Alpha/Gamma-adaptin-bd_p34"/>
</dbReference>
<feature type="region of interest" description="Disordered" evidence="1">
    <location>
        <begin position="194"/>
        <end position="231"/>
    </location>
</feature>
<evidence type="ECO:0000313" key="2">
    <source>
        <dbReference type="EMBL" id="KAK8846664.1"/>
    </source>
</evidence>
<evidence type="ECO:0000313" key="3">
    <source>
        <dbReference type="Proteomes" id="UP001388673"/>
    </source>
</evidence>
<feature type="region of interest" description="Disordered" evidence="1">
    <location>
        <begin position="113"/>
        <end position="149"/>
    </location>
</feature>
<dbReference type="PANTHER" id="PTHR14659">
    <property type="entry name" value="ALPHA- AND GAMMA-ADAPTIN-BINDING PROTEIN P34"/>
    <property type="match status" value="1"/>
</dbReference>
<protein>
    <submittedName>
        <fullName evidence="2">Uncharacterized protein</fullName>
    </submittedName>
</protein>
<keyword evidence="3" id="KW-1185">Reference proteome</keyword>
<dbReference type="EMBL" id="JBCAWK010000011">
    <property type="protein sequence ID" value="KAK8846664.1"/>
    <property type="molecule type" value="Genomic_DNA"/>
</dbReference>
<dbReference type="GeneID" id="92183009"/>
<dbReference type="RefSeq" id="XP_066800614.1">
    <property type="nucleotide sequence ID" value="XM_066948841.1"/>
</dbReference>
<dbReference type="AlphaFoldDB" id="A0AAW0YV32"/>
<dbReference type="KEGG" id="kne:92183009"/>
<evidence type="ECO:0000256" key="1">
    <source>
        <dbReference type="SAM" id="MobiDB-lite"/>
    </source>
</evidence>
<sequence>MSKQANTILLLHPPTLDPTSFISRLTNITPQEISESESTDWLIENKYYTAQVEIQTIPIGRTGLDTELLSTWSEVDVVLFVFEGKPPKTLPPTLIKLLADPRDIALAIQAVPSSSRSSIPKSGPALAIEEDDDDHDGQQEGSAGESEETLTELFEEIGMEFVDELNPMTEEDDERPLAPLEIIRQTLHTHMWPSMSRKPLHSSSQLPASPSSSSSSLRSALDSPPHASFPITFDAPLGQTAVPDETFLQQAGSPSMTKFPGLDELRAEIYKSQFEDIDRLDALIGDQDDDEAAGVGPGEEEYARLEDWLESDDEEFDPHSVPPETGQQEGGDWLEVDDRKFEPTPPEAYNARLARTGEFDEDQGSIDGEDEKQRLQLQQQPTLENQEKGNGEEGFEDDFTDFHSVLPPPRTQAQTHALDPTPLLLHLQSVRAELANVTDEDERRVRAGREVKLILESLGMGDLGDDLDGELEFEEGFGE</sequence>
<feature type="compositionally biased region" description="Low complexity" evidence="1">
    <location>
        <begin position="201"/>
        <end position="225"/>
    </location>
</feature>
<feature type="region of interest" description="Disordered" evidence="1">
    <location>
        <begin position="286"/>
        <end position="415"/>
    </location>
</feature>
<feature type="compositionally biased region" description="Low complexity" evidence="1">
    <location>
        <begin position="113"/>
        <end position="124"/>
    </location>
</feature>
<proteinExistence type="predicted"/>
<feature type="compositionally biased region" description="Polar residues" evidence="1">
    <location>
        <begin position="375"/>
        <end position="384"/>
    </location>
</feature>
<reference evidence="2 3" key="1">
    <citation type="journal article" date="2024" name="bioRxiv">
        <title>Comparative genomics of Cryptococcus and Kwoniella reveals pathogenesis evolution and contrasting karyotype dynamics via intercentromeric recombination or chromosome fusion.</title>
        <authorList>
            <person name="Coelho M.A."/>
            <person name="David-Palma M."/>
            <person name="Shea T."/>
            <person name="Bowers K."/>
            <person name="McGinley-Smith S."/>
            <person name="Mohammad A.W."/>
            <person name="Gnirke A."/>
            <person name="Yurkov A.M."/>
            <person name="Nowrousian M."/>
            <person name="Sun S."/>
            <person name="Cuomo C.A."/>
            <person name="Heitman J."/>
        </authorList>
    </citation>
    <scope>NUCLEOTIDE SEQUENCE [LARGE SCALE GENOMIC DNA]</scope>
    <source>
        <strain evidence="2 3">CBS 13917</strain>
    </source>
</reference>
<gene>
    <name evidence="2" type="ORF">IAR55_005751</name>
</gene>
<name>A0AAW0YV32_9TREE</name>
<dbReference type="PANTHER" id="PTHR14659:SF1">
    <property type="entry name" value="ALPHA- AND GAMMA-ADAPTIN-BINDING PROTEIN P34"/>
    <property type="match status" value="1"/>
</dbReference>
<feature type="compositionally biased region" description="Acidic residues" evidence="1">
    <location>
        <begin position="359"/>
        <end position="370"/>
    </location>
</feature>
<comment type="caution">
    <text evidence="2">The sequence shown here is derived from an EMBL/GenBank/DDBJ whole genome shotgun (WGS) entry which is preliminary data.</text>
</comment>
<dbReference type="Proteomes" id="UP001388673">
    <property type="component" value="Unassembled WGS sequence"/>
</dbReference>
<organism evidence="2 3">
    <name type="scientific">Kwoniella newhampshirensis</name>
    <dbReference type="NCBI Taxonomy" id="1651941"/>
    <lineage>
        <taxon>Eukaryota</taxon>
        <taxon>Fungi</taxon>
        <taxon>Dikarya</taxon>
        <taxon>Basidiomycota</taxon>
        <taxon>Agaricomycotina</taxon>
        <taxon>Tremellomycetes</taxon>
        <taxon>Tremellales</taxon>
        <taxon>Cryptococcaceae</taxon>
        <taxon>Kwoniella</taxon>
    </lineage>
</organism>